<dbReference type="InterPro" id="IPR011335">
    <property type="entry name" value="Restrct_endonuc-II-like"/>
</dbReference>
<dbReference type="PANTHER" id="PTHR30015">
    <property type="entry name" value="MRR RESTRICTION SYSTEM PROTEIN"/>
    <property type="match status" value="1"/>
</dbReference>
<feature type="compositionally biased region" description="Basic and acidic residues" evidence="2">
    <location>
        <begin position="117"/>
        <end position="126"/>
    </location>
</feature>
<dbReference type="RefSeq" id="WP_044011387.1">
    <property type="nucleotide sequence ID" value="NZ_AWTT01000052.1"/>
</dbReference>
<evidence type="ECO:0000256" key="1">
    <source>
        <dbReference type="ARBA" id="ARBA00022801"/>
    </source>
</evidence>
<dbReference type="Pfam" id="PF04471">
    <property type="entry name" value="Mrr_cat"/>
    <property type="match status" value="1"/>
</dbReference>
<dbReference type="InterPro" id="IPR007560">
    <property type="entry name" value="Restrct_endonuc_IV_Mrr"/>
</dbReference>
<evidence type="ECO:0000313" key="4">
    <source>
        <dbReference type="EMBL" id="KIS02733.1"/>
    </source>
</evidence>
<accession>A0A0D0Y388</accession>
<keyword evidence="1" id="KW-0378">Hydrolase</keyword>
<dbReference type="GO" id="GO:0015666">
    <property type="term" value="F:restriction endodeoxyribonuclease activity"/>
    <property type="evidence" value="ECO:0007669"/>
    <property type="project" value="TreeGrafter"/>
</dbReference>
<evidence type="ECO:0000313" key="5">
    <source>
        <dbReference type="Proteomes" id="UP000032279"/>
    </source>
</evidence>
<proteinExistence type="predicted"/>
<protein>
    <submittedName>
        <fullName evidence="4">Mrr restriction system protein</fullName>
    </submittedName>
</protein>
<reference evidence="4 5" key="1">
    <citation type="submission" date="2013-08" db="EMBL/GenBank/DDBJ databases">
        <title>Lactobacillus wasatchii sp. WDC04, a late gas producing bacteria isolated from aged chedder cheese.</title>
        <authorList>
            <person name="Oberg C.J."/>
            <person name="Culumber M."/>
            <person name="McMahon D.J."/>
            <person name="Broadbent J.R."/>
            <person name="Oberg T.S."/>
            <person name="Ortaki F."/>
        </authorList>
    </citation>
    <scope>NUCLEOTIDE SEQUENCE [LARGE SCALE GENOMIC DNA]</scope>
    <source>
        <strain evidence="4 5">WDC04</strain>
    </source>
</reference>
<sequence>MEKFENLSKIGQENVVMPRIIETLKRLGGRAGRNELMIEVVSNADDIPDEYAKSMRTSKNGNDYLPFQYTFNFAVKNLILAEFMIRPERSVLELTEKGRTFNLASFDAESDVRKISGPKWKENSERKQKKGKKKGSKAARNVKEFDNDDQVDEWRDQLAIALSQFTPAKFELFARLLIKNMGVTLDENIGMKLSGDGGLDGYGYLTTDDFRTARVAIQAKRWNGLVSSPEIDKFRGAMDKYNAEYGVFITTSDFTRDAIHASRVGTRVITLINGDKIADLVAKFKLHVQPVTTYVLDEYYEGSE</sequence>
<feature type="domain" description="Restriction endonuclease type IV Mrr" evidence="3">
    <location>
        <begin position="163"/>
        <end position="280"/>
    </location>
</feature>
<dbReference type="PATRIC" id="fig|1335616.4.peg.1705"/>
<feature type="region of interest" description="Disordered" evidence="2">
    <location>
        <begin position="117"/>
        <end position="140"/>
    </location>
</feature>
<dbReference type="OrthoDB" id="9803736at2"/>
<dbReference type="STRING" id="1335616.WDC_1696"/>
<organism evidence="4 5">
    <name type="scientific">Paucilactobacillus wasatchensis</name>
    <dbReference type="NCBI Taxonomy" id="1335616"/>
    <lineage>
        <taxon>Bacteria</taxon>
        <taxon>Bacillati</taxon>
        <taxon>Bacillota</taxon>
        <taxon>Bacilli</taxon>
        <taxon>Lactobacillales</taxon>
        <taxon>Lactobacillaceae</taxon>
        <taxon>Paucilactobacillus</taxon>
    </lineage>
</organism>
<name>A0A0D0Y388_9LACO</name>
<gene>
    <name evidence="4" type="ORF">WDC_1696</name>
</gene>
<keyword evidence="5" id="KW-1185">Reference proteome</keyword>
<evidence type="ECO:0000259" key="3">
    <source>
        <dbReference type="Pfam" id="PF04471"/>
    </source>
</evidence>
<dbReference type="InterPro" id="IPR011856">
    <property type="entry name" value="tRNA_endonuc-like_dom_sf"/>
</dbReference>
<dbReference type="GO" id="GO:0003677">
    <property type="term" value="F:DNA binding"/>
    <property type="evidence" value="ECO:0007669"/>
    <property type="project" value="InterPro"/>
</dbReference>
<dbReference type="EMBL" id="AWTT01000052">
    <property type="protein sequence ID" value="KIS02733.1"/>
    <property type="molecule type" value="Genomic_DNA"/>
</dbReference>
<comment type="caution">
    <text evidence="4">The sequence shown here is derived from an EMBL/GenBank/DDBJ whole genome shotgun (WGS) entry which is preliminary data.</text>
</comment>
<dbReference type="PANTHER" id="PTHR30015:SF7">
    <property type="entry name" value="TYPE IV METHYL-DIRECTED RESTRICTION ENZYME ECOKMRR"/>
    <property type="match status" value="1"/>
</dbReference>
<dbReference type="GO" id="GO:0009307">
    <property type="term" value="P:DNA restriction-modification system"/>
    <property type="evidence" value="ECO:0007669"/>
    <property type="project" value="InterPro"/>
</dbReference>
<dbReference type="SUPFAM" id="SSF52980">
    <property type="entry name" value="Restriction endonuclease-like"/>
    <property type="match status" value="1"/>
</dbReference>
<dbReference type="Gene3D" id="3.40.1350.10">
    <property type="match status" value="1"/>
</dbReference>
<dbReference type="InterPro" id="IPR052906">
    <property type="entry name" value="Type_IV_Methyl-Rstrct_Enzyme"/>
</dbReference>
<dbReference type="AlphaFoldDB" id="A0A0D0Y388"/>
<evidence type="ECO:0000256" key="2">
    <source>
        <dbReference type="SAM" id="MobiDB-lite"/>
    </source>
</evidence>
<dbReference type="Proteomes" id="UP000032279">
    <property type="component" value="Unassembled WGS sequence"/>
</dbReference>
<feature type="compositionally biased region" description="Basic residues" evidence="2">
    <location>
        <begin position="127"/>
        <end position="137"/>
    </location>
</feature>